<dbReference type="PANTHER" id="PTHR46481:SF10">
    <property type="entry name" value="ZINC FINGER BED DOMAIN-CONTAINING PROTEIN 39"/>
    <property type="match status" value="1"/>
</dbReference>
<evidence type="ECO:0000256" key="1">
    <source>
        <dbReference type="ARBA" id="ARBA00004123"/>
    </source>
</evidence>
<keyword evidence="4" id="KW-0862">Zinc</keyword>
<keyword evidence="5" id="KW-0539">Nucleus</keyword>
<evidence type="ECO:0000313" key="7">
    <source>
        <dbReference type="EMBL" id="KAG2199762.1"/>
    </source>
</evidence>
<evidence type="ECO:0000256" key="5">
    <source>
        <dbReference type="ARBA" id="ARBA00023242"/>
    </source>
</evidence>
<keyword evidence="2" id="KW-0479">Metal-binding</keyword>
<reference evidence="7" key="1">
    <citation type="submission" date="2020-12" db="EMBL/GenBank/DDBJ databases">
        <title>Metabolic potential, ecology and presence of endohyphal bacteria is reflected in genomic diversity of Mucoromycotina.</title>
        <authorList>
            <person name="Muszewska A."/>
            <person name="Okrasinska A."/>
            <person name="Steczkiewicz K."/>
            <person name="Drgas O."/>
            <person name="Orlowska M."/>
            <person name="Perlinska-Lenart U."/>
            <person name="Aleksandrzak-Piekarczyk T."/>
            <person name="Szatraj K."/>
            <person name="Zielenkiewicz U."/>
            <person name="Pilsyk S."/>
            <person name="Malc E."/>
            <person name="Mieczkowski P."/>
            <person name="Kruszewska J.S."/>
            <person name="Biernat P."/>
            <person name="Pawlowska J."/>
        </authorList>
    </citation>
    <scope>NUCLEOTIDE SEQUENCE</scope>
    <source>
        <strain evidence="7">CBS 226.32</strain>
    </source>
</reference>
<dbReference type="InterPro" id="IPR008906">
    <property type="entry name" value="HATC_C_dom"/>
</dbReference>
<organism evidence="7 8">
    <name type="scientific">Mucor plumbeus</name>
    <dbReference type="NCBI Taxonomy" id="97098"/>
    <lineage>
        <taxon>Eukaryota</taxon>
        <taxon>Fungi</taxon>
        <taxon>Fungi incertae sedis</taxon>
        <taxon>Mucoromycota</taxon>
        <taxon>Mucoromycotina</taxon>
        <taxon>Mucoromycetes</taxon>
        <taxon>Mucorales</taxon>
        <taxon>Mucorineae</taxon>
        <taxon>Mucoraceae</taxon>
        <taxon>Mucor</taxon>
    </lineage>
</organism>
<accession>A0A8H7UZD5</accession>
<evidence type="ECO:0000256" key="2">
    <source>
        <dbReference type="ARBA" id="ARBA00022723"/>
    </source>
</evidence>
<comment type="caution">
    <text evidence="7">The sequence shown here is derived from an EMBL/GenBank/DDBJ whole genome shotgun (WGS) entry which is preliminary data.</text>
</comment>
<evidence type="ECO:0000256" key="4">
    <source>
        <dbReference type="ARBA" id="ARBA00022833"/>
    </source>
</evidence>
<dbReference type="GO" id="GO:0008270">
    <property type="term" value="F:zinc ion binding"/>
    <property type="evidence" value="ECO:0007669"/>
    <property type="project" value="UniProtKB-KW"/>
</dbReference>
<proteinExistence type="predicted"/>
<gene>
    <name evidence="7" type="ORF">INT46_009003</name>
</gene>
<comment type="subcellular location">
    <subcellularLocation>
        <location evidence="1">Nucleus</location>
    </subcellularLocation>
</comment>
<dbReference type="EMBL" id="JAEPRC010000339">
    <property type="protein sequence ID" value="KAG2199762.1"/>
    <property type="molecule type" value="Genomic_DNA"/>
</dbReference>
<dbReference type="InterPro" id="IPR012337">
    <property type="entry name" value="RNaseH-like_sf"/>
</dbReference>
<dbReference type="PANTHER" id="PTHR46481">
    <property type="entry name" value="ZINC FINGER BED DOMAIN-CONTAINING PROTEIN 4"/>
    <property type="match status" value="1"/>
</dbReference>
<dbReference type="Pfam" id="PF05699">
    <property type="entry name" value="Dimer_Tnp_hAT"/>
    <property type="match status" value="1"/>
</dbReference>
<dbReference type="InterPro" id="IPR052035">
    <property type="entry name" value="ZnF_BED_domain_contain"/>
</dbReference>
<dbReference type="OrthoDB" id="2284502at2759"/>
<keyword evidence="8" id="KW-1185">Reference proteome</keyword>
<feature type="domain" description="HAT C-terminal dimerisation" evidence="6">
    <location>
        <begin position="449"/>
        <end position="513"/>
    </location>
</feature>
<dbReference type="AlphaFoldDB" id="A0A8H7UZD5"/>
<name>A0A8H7UZD5_9FUNG</name>
<dbReference type="GO" id="GO:0005634">
    <property type="term" value="C:nucleus"/>
    <property type="evidence" value="ECO:0007669"/>
    <property type="project" value="UniProtKB-SubCell"/>
</dbReference>
<evidence type="ECO:0000313" key="8">
    <source>
        <dbReference type="Proteomes" id="UP000650833"/>
    </source>
</evidence>
<protein>
    <recommendedName>
        <fullName evidence="6">HAT C-terminal dimerisation domain-containing protein</fullName>
    </recommendedName>
</protein>
<dbReference type="SUPFAM" id="SSF53098">
    <property type="entry name" value="Ribonuclease H-like"/>
    <property type="match status" value="1"/>
</dbReference>
<evidence type="ECO:0000259" key="6">
    <source>
        <dbReference type="Pfam" id="PF05699"/>
    </source>
</evidence>
<evidence type="ECO:0000256" key="3">
    <source>
        <dbReference type="ARBA" id="ARBA00022771"/>
    </source>
</evidence>
<sequence>MKNASHSGKDLGNLFLAVLDDYGIKSKLFCITTDNASNNGSMAEYIEKVAEKDPSFSFNKEENMISCFAHVINLVCHNLIEKGLKARAPNDSANMEAVMKDIDKNGSENDNPIDRLRKGCGKIKLSNQLTCVFEANKKMLKLPDLAIILDCSTRWNSTKNMIDRFLAVKEAYKLTINSDDDARKNCSLNDEQIQYITIVNEVLSKFEKITVWLSSQQYTTINKTIVLFNRLFDQLDAFQESNPHLAEAIECCKDKLSKYYSKTDLTSVYANSTLVDPGLKFSYWKDQKWEQNIINGQIAVCKASFSSFLKNYYAKELDENNSTAVICRAIHRNEAGPSMLANMDIDSSDSIYSTSEDEDIVGSSLSKLQDERHTKVQLIEGNDEIIKHYVETNADLKKYLDIDHRIEYKSKLKLRKSKLQNDDDGDDEIEHEDEVAMTNMELGKKYATLPLKFWKQHENLFPTLSLFARKHLSIPATSVPAERLFSQAKYIINGTRAKLHPDTGEKIVLLTRWQNELFIKA</sequence>
<keyword evidence="3" id="KW-0863">Zinc-finger</keyword>
<dbReference type="GO" id="GO:0046983">
    <property type="term" value="F:protein dimerization activity"/>
    <property type="evidence" value="ECO:0007669"/>
    <property type="project" value="InterPro"/>
</dbReference>
<dbReference type="Proteomes" id="UP000650833">
    <property type="component" value="Unassembled WGS sequence"/>
</dbReference>